<proteinExistence type="predicted"/>
<dbReference type="AlphaFoldDB" id="A0A4S4AYP7"/>
<organism evidence="3 4">
    <name type="scientific">Pseudothauera rhizosphaerae</name>
    <dbReference type="NCBI Taxonomy" id="2565932"/>
    <lineage>
        <taxon>Bacteria</taxon>
        <taxon>Pseudomonadati</taxon>
        <taxon>Pseudomonadota</taxon>
        <taxon>Betaproteobacteria</taxon>
        <taxon>Rhodocyclales</taxon>
        <taxon>Zoogloeaceae</taxon>
        <taxon>Pseudothauera</taxon>
    </lineage>
</organism>
<dbReference type="Pfam" id="PF12266">
    <property type="entry name" value="DUF3613"/>
    <property type="match status" value="1"/>
</dbReference>
<dbReference type="OrthoDB" id="8797260at2"/>
<evidence type="ECO:0000313" key="4">
    <source>
        <dbReference type="Proteomes" id="UP000307956"/>
    </source>
</evidence>
<accession>A0A4S4AYP7</accession>
<sequence length="108" mass="11218">MKRCRLSLPGALLALALPLAAAAADTTAVATAHPVAPHPQSAPANEAAPAAAATEPTRAWLALQRSGAAASAQPQPLSGEVMEKVYERYLESFAHPVPDELDPRSESR</sequence>
<feature type="region of interest" description="Disordered" evidence="1">
    <location>
        <begin position="27"/>
        <end position="56"/>
    </location>
</feature>
<keyword evidence="2" id="KW-0732">Signal</keyword>
<dbReference type="InterPro" id="IPR022053">
    <property type="entry name" value="DUF3613"/>
</dbReference>
<dbReference type="EMBL" id="SSOD01000002">
    <property type="protein sequence ID" value="THF64458.1"/>
    <property type="molecule type" value="Genomic_DNA"/>
</dbReference>
<protein>
    <submittedName>
        <fullName evidence="3">DUF3613 domain-containing protein</fullName>
    </submittedName>
</protein>
<reference evidence="3 4" key="1">
    <citation type="submission" date="2019-04" db="EMBL/GenBank/DDBJ databases">
        <title>Azoarcus rhizosphaerae sp. nov. isolated from rhizosphere of Ficus religiosa.</title>
        <authorList>
            <person name="Lin S.-Y."/>
            <person name="Hameed A."/>
            <person name="Hsu Y.-H."/>
            <person name="Young C.-C."/>
        </authorList>
    </citation>
    <scope>NUCLEOTIDE SEQUENCE [LARGE SCALE GENOMIC DNA]</scope>
    <source>
        <strain evidence="3 4">CC-YHH848</strain>
    </source>
</reference>
<gene>
    <name evidence="3" type="ORF">E6O51_02870</name>
</gene>
<evidence type="ECO:0000313" key="3">
    <source>
        <dbReference type="EMBL" id="THF64458.1"/>
    </source>
</evidence>
<dbReference type="Proteomes" id="UP000307956">
    <property type="component" value="Unassembled WGS sequence"/>
</dbReference>
<evidence type="ECO:0000256" key="2">
    <source>
        <dbReference type="SAM" id="SignalP"/>
    </source>
</evidence>
<feature type="signal peptide" evidence="2">
    <location>
        <begin position="1"/>
        <end position="23"/>
    </location>
</feature>
<dbReference type="RefSeq" id="WP_136383647.1">
    <property type="nucleotide sequence ID" value="NZ_SSOD01000002.1"/>
</dbReference>
<comment type="caution">
    <text evidence="3">The sequence shown here is derived from an EMBL/GenBank/DDBJ whole genome shotgun (WGS) entry which is preliminary data.</text>
</comment>
<feature type="chain" id="PRO_5020771706" evidence="2">
    <location>
        <begin position="24"/>
        <end position="108"/>
    </location>
</feature>
<name>A0A4S4AYP7_9RHOO</name>
<keyword evidence="4" id="KW-1185">Reference proteome</keyword>
<evidence type="ECO:0000256" key="1">
    <source>
        <dbReference type="SAM" id="MobiDB-lite"/>
    </source>
</evidence>